<organism evidence="1">
    <name type="scientific">uncultured marine bacterium EB0_39H12</name>
    <dbReference type="NCBI Taxonomy" id="415437"/>
    <lineage>
        <taxon>Bacteria</taxon>
        <taxon>environmental samples</taxon>
    </lineage>
</organism>
<reference evidence="1" key="1">
    <citation type="journal article" date="2007" name="Environ. Microbiol.">
        <title>Proteorhodopsin photosystem gene clusters exhibit co-evolutionary trends and shared ancestry among diverse marine microbial phyla.</title>
        <authorList>
            <person name="McCarren J."/>
            <person name="Delong E.F."/>
        </authorList>
    </citation>
    <scope>NUCLEOTIDE SEQUENCE</scope>
</reference>
<dbReference type="AlphaFoldDB" id="A4GI17"/>
<sequence>MTSHILDLHGYRHHEVDLVVENFLYLNQDQMPLTVICGNSEKMLSLVRIVLERSHAEYYNGTGHEYGQIKVHRLK</sequence>
<gene>
    <name evidence="1" type="ORF">MBMO_EB0-39H12.0104</name>
</gene>
<dbReference type="EMBL" id="EF089399">
    <property type="protein sequence ID" value="ABL97728.1"/>
    <property type="molecule type" value="Genomic_DNA"/>
</dbReference>
<name>A4GI17_9BACT</name>
<protein>
    <recommendedName>
        <fullName evidence="2">Smr domain-containing protein</fullName>
    </recommendedName>
</protein>
<evidence type="ECO:0000313" key="1">
    <source>
        <dbReference type="EMBL" id="ABL97728.1"/>
    </source>
</evidence>
<evidence type="ECO:0008006" key="2">
    <source>
        <dbReference type="Google" id="ProtNLM"/>
    </source>
</evidence>
<proteinExistence type="predicted"/>
<accession>A4GI17</accession>